<keyword evidence="5" id="KW-0963">Cytoplasm</keyword>
<dbReference type="InterPro" id="IPR014284">
    <property type="entry name" value="RNA_pol_sigma-70_dom"/>
</dbReference>
<comment type="caution">
    <text evidence="5">Lacks conserved residue(s) required for the propagation of feature annotation.</text>
</comment>
<dbReference type="HAMAP" id="MF_00963">
    <property type="entry name" value="Sigma70_RpoD_SigA"/>
    <property type="match status" value="1"/>
</dbReference>
<dbReference type="GO" id="GO:0006352">
    <property type="term" value="P:DNA-templated transcription initiation"/>
    <property type="evidence" value="ECO:0007669"/>
    <property type="project" value="UniProtKB-UniRule"/>
</dbReference>
<feature type="region of interest" description="Sigma-70 factor domain-2" evidence="5">
    <location>
        <begin position="291"/>
        <end position="361"/>
    </location>
</feature>
<dbReference type="EMBL" id="LJUJ01000004">
    <property type="protein sequence ID" value="KPK64237.1"/>
    <property type="molecule type" value="Genomic_DNA"/>
</dbReference>
<dbReference type="Pfam" id="PF04539">
    <property type="entry name" value="Sigma70_r3"/>
    <property type="match status" value="1"/>
</dbReference>
<dbReference type="AlphaFoldDB" id="A0A0S8FX29"/>
<comment type="subcellular location">
    <subcellularLocation>
        <location evidence="5">Cytoplasm</location>
    </subcellularLocation>
</comment>
<evidence type="ECO:0000313" key="7">
    <source>
        <dbReference type="EMBL" id="KPK64237.1"/>
    </source>
</evidence>
<dbReference type="PANTHER" id="PTHR30603">
    <property type="entry name" value="RNA POLYMERASE SIGMA FACTOR RPO"/>
    <property type="match status" value="1"/>
</dbReference>
<dbReference type="InterPro" id="IPR007627">
    <property type="entry name" value="RNA_pol_sigma70_r2"/>
</dbReference>
<dbReference type="InterPro" id="IPR007624">
    <property type="entry name" value="RNA_pol_sigma70_r3"/>
</dbReference>
<dbReference type="Gene3D" id="1.10.220.120">
    <property type="entry name" value="Sigma-70 factor, region 1.1"/>
    <property type="match status" value="1"/>
</dbReference>
<evidence type="ECO:0000256" key="2">
    <source>
        <dbReference type="ARBA" id="ARBA00023082"/>
    </source>
</evidence>
<dbReference type="CDD" id="cd06171">
    <property type="entry name" value="Sigma70_r4"/>
    <property type="match status" value="1"/>
</dbReference>
<evidence type="ECO:0000259" key="6">
    <source>
        <dbReference type="PROSITE" id="PS00716"/>
    </source>
</evidence>
<reference evidence="7 8" key="1">
    <citation type="journal article" date="2015" name="Microbiome">
        <title>Genomic resolution of linkages in carbon, nitrogen, and sulfur cycling among widespread estuary sediment bacteria.</title>
        <authorList>
            <person name="Baker B.J."/>
            <person name="Lazar C.S."/>
            <person name="Teske A.P."/>
            <person name="Dick G.J."/>
        </authorList>
    </citation>
    <scope>NUCLEOTIDE SEQUENCE [LARGE SCALE GENOMIC DNA]</scope>
    <source>
        <strain evidence="7">SM23_42</strain>
    </source>
</reference>
<proteinExistence type="inferred from homology"/>
<dbReference type="PRINTS" id="PR00046">
    <property type="entry name" value="SIGMA70FCT"/>
</dbReference>
<dbReference type="Pfam" id="PF00140">
    <property type="entry name" value="Sigma70_r1_2"/>
    <property type="match status" value="1"/>
</dbReference>
<dbReference type="GO" id="GO:0016987">
    <property type="term" value="F:sigma factor activity"/>
    <property type="evidence" value="ECO:0007669"/>
    <property type="project" value="UniProtKB-UniRule"/>
</dbReference>
<dbReference type="Pfam" id="PF03979">
    <property type="entry name" value="Sigma70_r1_1"/>
    <property type="match status" value="1"/>
</dbReference>
<feature type="domain" description="RNA polymerase sigma-70" evidence="6">
    <location>
        <begin position="484"/>
        <end position="510"/>
    </location>
</feature>
<feature type="region of interest" description="Sigma-70 factor domain-3" evidence="5">
    <location>
        <begin position="370"/>
        <end position="446"/>
    </location>
</feature>
<evidence type="ECO:0000256" key="4">
    <source>
        <dbReference type="ARBA" id="ARBA00023163"/>
    </source>
</evidence>
<dbReference type="GO" id="GO:0005737">
    <property type="term" value="C:cytoplasm"/>
    <property type="evidence" value="ECO:0007669"/>
    <property type="project" value="UniProtKB-SubCell"/>
</dbReference>
<evidence type="ECO:0000256" key="1">
    <source>
        <dbReference type="ARBA" id="ARBA00023015"/>
    </source>
</evidence>
<comment type="similarity">
    <text evidence="5">Belongs to the sigma-70 factor family. RpoD/SigA subfamily.</text>
</comment>
<dbReference type="InterPro" id="IPR009042">
    <property type="entry name" value="RNA_pol_sigma70_r1_2"/>
</dbReference>
<dbReference type="InterPro" id="IPR036388">
    <property type="entry name" value="WH-like_DNA-bd_sf"/>
</dbReference>
<dbReference type="Pfam" id="PF04545">
    <property type="entry name" value="Sigma70_r4"/>
    <property type="match status" value="1"/>
</dbReference>
<dbReference type="Proteomes" id="UP000051373">
    <property type="component" value="Unassembled WGS sequence"/>
</dbReference>
<accession>A0A0S8FX29</accession>
<protein>
    <recommendedName>
        <fullName evidence="5">RNA polymerase sigma factor SigA</fullName>
    </recommendedName>
</protein>
<dbReference type="InterPro" id="IPR028630">
    <property type="entry name" value="Sigma70_RpoD"/>
</dbReference>
<dbReference type="SUPFAM" id="SSF88946">
    <property type="entry name" value="Sigma2 domain of RNA polymerase sigma factors"/>
    <property type="match status" value="1"/>
</dbReference>
<dbReference type="InterPro" id="IPR013325">
    <property type="entry name" value="RNA_pol_sigma_r2"/>
</dbReference>
<gene>
    <name evidence="5" type="primary">sigA</name>
    <name evidence="7" type="ORF">AMJ83_03140</name>
</gene>
<dbReference type="FunFam" id="1.10.601.10:FF:000001">
    <property type="entry name" value="RNA polymerase sigma factor SigA"/>
    <property type="match status" value="1"/>
</dbReference>
<keyword evidence="2 5" id="KW-0731">Sigma factor</keyword>
<dbReference type="SUPFAM" id="SSF88659">
    <property type="entry name" value="Sigma3 and sigma4 domains of RNA polymerase sigma factors"/>
    <property type="match status" value="2"/>
</dbReference>
<evidence type="ECO:0000256" key="3">
    <source>
        <dbReference type="ARBA" id="ARBA00023125"/>
    </source>
</evidence>
<dbReference type="Gene3D" id="1.10.10.10">
    <property type="entry name" value="Winged helix-like DNA-binding domain superfamily/Winged helix DNA-binding domain"/>
    <property type="match status" value="2"/>
</dbReference>
<keyword evidence="1 5" id="KW-0805">Transcription regulation</keyword>
<dbReference type="STRING" id="1703779.AMJ83_03140"/>
<keyword evidence="4 5" id="KW-0804">Transcription</keyword>
<name>A0A0S8FX29_UNCW3</name>
<feature type="region of interest" description="Sigma-70 factor domain-4" evidence="5">
    <location>
        <begin position="459"/>
        <end position="512"/>
    </location>
</feature>
<dbReference type="Gene3D" id="1.20.120.1810">
    <property type="match status" value="1"/>
</dbReference>
<dbReference type="InterPro" id="IPR042189">
    <property type="entry name" value="RNA_pol_sigma_70_r1_1_sf"/>
</dbReference>
<dbReference type="PANTHER" id="PTHR30603:SF60">
    <property type="entry name" value="RNA POLYMERASE SIGMA FACTOR RPOD"/>
    <property type="match status" value="1"/>
</dbReference>
<dbReference type="InterPro" id="IPR007127">
    <property type="entry name" value="RNA_pol_sigma_70_r1_1"/>
</dbReference>
<keyword evidence="3 5" id="KW-0238">DNA-binding</keyword>
<dbReference type="GO" id="GO:0003677">
    <property type="term" value="F:DNA binding"/>
    <property type="evidence" value="ECO:0007669"/>
    <property type="project" value="UniProtKB-UniRule"/>
</dbReference>
<dbReference type="PATRIC" id="fig|1703779.3.peg.625"/>
<dbReference type="Gene3D" id="1.10.601.10">
    <property type="entry name" value="RNA Polymerase Primary Sigma Factor"/>
    <property type="match status" value="1"/>
</dbReference>
<dbReference type="InterPro" id="IPR000943">
    <property type="entry name" value="RNA_pol_sigma70"/>
</dbReference>
<evidence type="ECO:0000313" key="8">
    <source>
        <dbReference type="Proteomes" id="UP000051373"/>
    </source>
</evidence>
<dbReference type="InterPro" id="IPR007630">
    <property type="entry name" value="RNA_pol_sigma70_r4"/>
</dbReference>
<sequence>MKIKKGLLKTKDSKKIIEKAKSEGSISLGEVDKLIPDNATAEDIDKILDTLSNYGITIVQEGKEHTTRRRPKTTLRPEEPIRAYFKELAKYDLLTKEEEYELAVKIETGYRMIERQFLPYPCTVSKLIEICKQVEFCHRSLDQISRIEIEAMMDKRAFWAERQRFVRRVKSIEKDYGSLHHLYKKSRRDKSKTLEWRIFEKEERILRKLTILSLQHAVVNSAIQAFKENIARLEKVVRTLPRLRNTDEIKQYKKEKKLLNIALGGDHNDINETSRIVKAWEDLINRARQRMIEGNMRLVISIAKKYVNRGLEFADLVGEGNNGLIKAVEKFDYRKGYKFSTYATWWIRQAITRAIGDQARTVRVPAHILDTMNKVARAQRDMIQDLGREPTVEEIADRLDIPTDKVRMAHNIALIPISLDKPIDDEESSFVGDFISDPMGDSPSRRAAISILKDRFNDILRDLPKREEKIIRLRFGLNDGMPRTLEEVGRMFNITRERVRQIEAKALKKLRHPTRLRKLQMYKDLID</sequence>
<comment type="caution">
    <text evidence="7">The sequence shown here is derived from an EMBL/GenBank/DDBJ whole genome shotgun (WGS) entry which is preliminary data.</text>
</comment>
<comment type="subunit">
    <text evidence="5">Interacts transiently with the RNA polymerase catalytic core.</text>
</comment>
<comment type="function">
    <text evidence="5">Sigma factors are initiation factors that promote the attachment of RNA polymerase to specific initiation sites and are then released. This sigma factor is the primary sigma factor during exponential growth.</text>
</comment>
<dbReference type="InterPro" id="IPR050239">
    <property type="entry name" value="Sigma-70_RNA_pol_init_factors"/>
</dbReference>
<dbReference type="InterPro" id="IPR013324">
    <property type="entry name" value="RNA_pol_sigma_r3/r4-like"/>
</dbReference>
<dbReference type="PROSITE" id="PS00716">
    <property type="entry name" value="SIGMA70_2"/>
    <property type="match status" value="1"/>
</dbReference>
<dbReference type="NCBIfam" id="TIGR02937">
    <property type="entry name" value="sigma70-ECF"/>
    <property type="match status" value="1"/>
</dbReference>
<feature type="DNA-binding region" description="H-T-H motif" evidence="5">
    <location>
        <begin position="485"/>
        <end position="504"/>
    </location>
</feature>
<organism evidence="7 8">
    <name type="scientific">candidate division WOR_3 bacterium SM23_42</name>
    <dbReference type="NCBI Taxonomy" id="1703779"/>
    <lineage>
        <taxon>Bacteria</taxon>
        <taxon>Bacteria division WOR-3</taxon>
    </lineage>
</organism>
<dbReference type="Pfam" id="PF04542">
    <property type="entry name" value="Sigma70_r2"/>
    <property type="match status" value="1"/>
</dbReference>
<evidence type="ECO:0000256" key="5">
    <source>
        <dbReference type="HAMAP-Rule" id="MF_00963"/>
    </source>
</evidence>